<dbReference type="EMBL" id="BKCJ011102819">
    <property type="protein sequence ID" value="GFC85985.1"/>
    <property type="molecule type" value="Genomic_DNA"/>
</dbReference>
<accession>A0A699RIY8</accession>
<evidence type="ECO:0000256" key="1">
    <source>
        <dbReference type="SAM" id="MobiDB-lite"/>
    </source>
</evidence>
<name>A0A699RIY8_TANCI</name>
<organism evidence="2">
    <name type="scientific">Tanacetum cinerariifolium</name>
    <name type="common">Dalmatian daisy</name>
    <name type="synonym">Chrysanthemum cinerariifolium</name>
    <dbReference type="NCBI Taxonomy" id="118510"/>
    <lineage>
        <taxon>Eukaryota</taxon>
        <taxon>Viridiplantae</taxon>
        <taxon>Streptophyta</taxon>
        <taxon>Embryophyta</taxon>
        <taxon>Tracheophyta</taxon>
        <taxon>Spermatophyta</taxon>
        <taxon>Magnoliopsida</taxon>
        <taxon>eudicotyledons</taxon>
        <taxon>Gunneridae</taxon>
        <taxon>Pentapetalae</taxon>
        <taxon>asterids</taxon>
        <taxon>campanulids</taxon>
        <taxon>Asterales</taxon>
        <taxon>Asteraceae</taxon>
        <taxon>Asteroideae</taxon>
        <taxon>Anthemideae</taxon>
        <taxon>Anthemidinae</taxon>
        <taxon>Tanacetum</taxon>
    </lineage>
</organism>
<comment type="caution">
    <text evidence="2">The sequence shown here is derived from an EMBL/GenBank/DDBJ whole genome shotgun (WGS) entry which is preliminary data.</text>
</comment>
<feature type="non-terminal residue" evidence="2">
    <location>
        <position position="1"/>
    </location>
</feature>
<protein>
    <recommendedName>
        <fullName evidence="4">Integrase, catalytic region, zinc finger, CCHC-type, peptidase aspartic, catalytic</fullName>
    </recommendedName>
</protein>
<feature type="region of interest" description="Disordered" evidence="1">
    <location>
        <begin position="44"/>
        <end position="70"/>
    </location>
</feature>
<dbReference type="EMBL" id="BKCJ011103158">
    <property type="protein sequence ID" value="GFC86056.1"/>
    <property type="molecule type" value="Genomic_DNA"/>
</dbReference>
<dbReference type="AlphaFoldDB" id="A0A699RIY8"/>
<proteinExistence type="predicted"/>
<evidence type="ECO:0008006" key="4">
    <source>
        <dbReference type="Google" id="ProtNLM"/>
    </source>
</evidence>
<evidence type="ECO:0000313" key="3">
    <source>
        <dbReference type="EMBL" id="GFC86056.1"/>
    </source>
</evidence>
<reference evidence="2" key="1">
    <citation type="journal article" date="2019" name="Sci. Rep.">
        <title>Draft genome of Tanacetum cinerariifolium, the natural source of mosquito coil.</title>
        <authorList>
            <person name="Yamashiro T."/>
            <person name="Shiraishi A."/>
            <person name="Satake H."/>
            <person name="Nakayama K."/>
        </authorList>
    </citation>
    <scope>NUCLEOTIDE SEQUENCE</scope>
</reference>
<feature type="non-terminal residue" evidence="2">
    <location>
        <position position="70"/>
    </location>
</feature>
<sequence>NAAYQADDLDAYDSDCDEINSAKIDLMENLSYYGSNNLDEDSMIFDEPNLSTRPTQVEVPKELPKVSMVN</sequence>
<gene>
    <name evidence="2" type="ORF">Tci_857955</name>
    <name evidence="3" type="ORF">Tci_858026</name>
</gene>
<evidence type="ECO:0000313" key="2">
    <source>
        <dbReference type="EMBL" id="GFC85985.1"/>
    </source>
</evidence>